<dbReference type="OrthoDB" id="306876at2759"/>
<feature type="region of interest" description="Disordered" evidence="1">
    <location>
        <begin position="70"/>
        <end position="95"/>
    </location>
</feature>
<proteinExistence type="predicted"/>
<sequence length="109" mass="11704">MTLSVCSLIGVVLIARPEFIFGAASHEVDIPIIDGTGHIAEDANIAMEVTKEDTGARKRAESLVNSAEDLSLEEGLLENQEEDPTKDSDPLDMTIKVQNGHADLDKLSS</sequence>
<name>A0A2R6NUM1_9APHY</name>
<evidence type="ECO:0000256" key="2">
    <source>
        <dbReference type="SAM" id="SignalP"/>
    </source>
</evidence>
<comment type="caution">
    <text evidence="3">The sequence shown here is derived from an EMBL/GenBank/DDBJ whole genome shotgun (WGS) entry which is preliminary data.</text>
</comment>
<protein>
    <submittedName>
        <fullName evidence="3">Uncharacterized protein</fullName>
    </submittedName>
</protein>
<dbReference type="AlphaFoldDB" id="A0A2R6NUM1"/>
<reference evidence="3 4" key="1">
    <citation type="submission" date="2018-02" db="EMBL/GenBank/DDBJ databases">
        <title>Genome sequence of the basidiomycete white-rot fungus Phlebia centrifuga.</title>
        <authorList>
            <person name="Granchi Z."/>
            <person name="Peng M."/>
            <person name="de Vries R.P."/>
            <person name="Hilden K."/>
            <person name="Makela M.R."/>
            <person name="Grigoriev I."/>
            <person name="Riley R."/>
        </authorList>
    </citation>
    <scope>NUCLEOTIDE SEQUENCE [LARGE SCALE GENOMIC DNA]</scope>
    <source>
        <strain evidence="3 4">FBCC195</strain>
    </source>
</reference>
<evidence type="ECO:0000313" key="4">
    <source>
        <dbReference type="Proteomes" id="UP000186601"/>
    </source>
</evidence>
<dbReference type="Proteomes" id="UP000186601">
    <property type="component" value="Unassembled WGS sequence"/>
</dbReference>
<feature type="chain" id="PRO_5015304176" evidence="2">
    <location>
        <begin position="23"/>
        <end position="109"/>
    </location>
</feature>
<evidence type="ECO:0000313" key="3">
    <source>
        <dbReference type="EMBL" id="PSR77045.1"/>
    </source>
</evidence>
<evidence type="ECO:0000256" key="1">
    <source>
        <dbReference type="SAM" id="MobiDB-lite"/>
    </source>
</evidence>
<keyword evidence="2" id="KW-0732">Signal</keyword>
<feature type="signal peptide" evidence="2">
    <location>
        <begin position="1"/>
        <end position="22"/>
    </location>
</feature>
<keyword evidence="4" id="KW-1185">Reference proteome</keyword>
<dbReference type="EMBL" id="MLYV02000816">
    <property type="protein sequence ID" value="PSR77045.1"/>
    <property type="molecule type" value="Genomic_DNA"/>
</dbReference>
<gene>
    <name evidence="3" type="ORF">PHLCEN_2v8099</name>
</gene>
<feature type="compositionally biased region" description="Acidic residues" evidence="1">
    <location>
        <begin position="70"/>
        <end position="82"/>
    </location>
</feature>
<accession>A0A2R6NUM1</accession>
<organism evidence="3 4">
    <name type="scientific">Hermanssonia centrifuga</name>
    <dbReference type="NCBI Taxonomy" id="98765"/>
    <lineage>
        <taxon>Eukaryota</taxon>
        <taxon>Fungi</taxon>
        <taxon>Dikarya</taxon>
        <taxon>Basidiomycota</taxon>
        <taxon>Agaricomycotina</taxon>
        <taxon>Agaricomycetes</taxon>
        <taxon>Polyporales</taxon>
        <taxon>Meruliaceae</taxon>
        <taxon>Hermanssonia</taxon>
    </lineage>
</organism>